<reference evidence="4 5" key="1">
    <citation type="submission" date="2018-08" db="EMBL/GenBank/DDBJ databases">
        <title>Genomic investigation of the strawberry pathogen Phytophthora fragariae indicates pathogenicity is determined by transcriptional variation in three key races.</title>
        <authorList>
            <person name="Adams T.M."/>
            <person name="Armitage A.D."/>
            <person name="Sobczyk M.K."/>
            <person name="Bates H.J."/>
            <person name="Dunwell J.M."/>
            <person name="Nellist C.F."/>
            <person name="Harrison R.J."/>
        </authorList>
    </citation>
    <scope>NUCLEOTIDE SEQUENCE [LARGE SCALE GENOMIC DNA]</scope>
    <source>
        <strain evidence="3 4">A4</strain>
        <strain evidence="2 5">NOV-5</strain>
    </source>
</reference>
<evidence type="ECO:0000256" key="1">
    <source>
        <dbReference type="SAM" id="MobiDB-lite"/>
    </source>
</evidence>
<dbReference type="AlphaFoldDB" id="A0A6A4D261"/>
<dbReference type="Proteomes" id="UP000437068">
    <property type="component" value="Unassembled WGS sequence"/>
</dbReference>
<organism evidence="3 4">
    <name type="scientific">Phytophthora fragariae</name>
    <dbReference type="NCBI Taxonomy" id="53985"/>
    <lineage>
        <taxon>Eukaryota</taxon>
        <taxon>Sar</taxon>
        <taxon>Stramenopiles</taxon>
        <taxon>Oomycota</taxon>
        <taxon>Peronosporomycetes</taxon>
        <taxon>Peronosporales</taxon>
        <taxon>Peronosporaceae</taxon>
        <taxon>Phytophthora</taxon>
    </lineage>
</organism>
<comment type="caution">
    <text evidence="3">The sequence shown here is derived from an EMBL/GenBank/DDBJ whole genome shotgun (WGS) entry which is preliminary data.</text>
</comment>
<dbReference type="Proteomes" id="UP000440732">
    <property type="component" value="Unassembled WGS sequence"/>
</dbReference>
<protein>
    <submittedName>
        <fullName evidence="3">Uncharacterized protein</fullName>
    </submittedName>
</protein>
<evidence type="ECO:0000313" key="4">
    <source>
        <dbReference type="Proteomes" id="UP000437068"/>
    </source>
</evidence>
<evidence type="ECO:0000313" key="2">
    <source>
        <dbReference type="EMBL" id="KAE9129598.1"/>
    </source>
</evidence>
<proteinExistence type="predicted"/>
<dbReference type="EMBL" id="QXGE01001182">
    <property type="protein sequence ID" value="KAE9296426.1"/>
    <property type="molecule type" value="Genomic_DNA"/>
</dbReference>
<name>A0A6A4D261_9STRA</name>
<feature type="region of interest" description="Disordered" evidence="1">
    <location>
        <begin position="162"/>
        <end position="197"/>
    </location>
</feature>
<sequence>MGELFAWRLLMNSADHEQASCTLRCTLIGEPQLRSNDQGSFFDVADDAKRRAWQAIRTLLLPGERLGDIDPALRDHVDVPYRIPHWRLTQTSRNLASELQERLLLSVFRFLRFTQFFWHLHAAIPSSPSTCLTCFAATKSSTTDQLLPSLLLMTSTYPRSQTAATSTWSPPGAIPGSTTSRPDSTPPGGGSAPRRPPAVRRFRQHLAQAFTDPGAEATVDLGTQAVAYVTPRGTKTSIVPAAYAWRLLHPSSSTMVLEEGEASPDAYTMHKTDAVELALLTRTEADLTPGN</sequence>
<evidence type="ECO:0000313" key="5">
    <source>
        <dbReference type="Proteomes" id="UP000440732"/>
    </source>
</evidence>
<accession>A0A6A4D261</accession>
<gene>
    <name evidence="3" type="ORF">PF001_g16870</name>
    <name evidence="2" type="ORF">PF006_g15973</name>
</gene>
<dbReference type="EMBL" id="QXGA01001083">
    <property type="protein sequence ID" value="KAE9129598.1"/>
    <property type="molecule type" value="Genomic_DNA"/>
</dbReference>
<evidence type="ECO:0000313" key="3">
    <source>
        <dbReference type="EMBL" id="KAE9296426.1"/>
    </source>
</evidence>